<evidence type="ECO:0000313" key="3">
    <source>
        <dbReference type="Proteomes" id="UP001324115"/>
    </source>
</evidence>
<dbReference type="AlphaFoldDB" id="A0AAN7DZ71"/>
<evidence type="ECO:0000256" key="1">
    <source>
        <dbReference type="SAM" id="Phobius"/>
    </source>
</evidence>
<proteinExistence type="predicted"/>
<reference evidence="2 3" key="1">
    <citation type="journal article" date="2023" name="G3 (Bethesda)">
        <title>A haplotype-resolved chromosome-scale genome for Quercus rubra L. provides insights into the genetics of adaptive traits for red oak species.</title>
        <authorList>
            <person name="Kapoor B."/>
            <person name="Jenkins J."/>
            <person name="Schmutz J."/>
            <person name="Zhebentyayeva T."/>
            <person name="Kuelheim C."/>
            <person name="Coggeshall M."/>
            <person name="Heim C."/>
            <person name="Lasky J.R."/>
            <person name="Leites L."/>
            <person name="Islam-Faridi N."/>
            <person name="Romero-Severson J."/>
            <person name="DeLeo V.L."/>
            <person name="Lucas S.M."/>
            <person name="Lazic D."/>
            <person name="Gailing O."/>
            <person name="Carlson J."/>
            <person name="Staton M."/>
        </authorList>
    </citation>
    <scope>NUCLEOTIDE SEQUENCE [LARGE SCALE GENOMIC DNA]</scope>
    <source>
        <strain evidence="2">Pseudo-F2</strain>
    </source>
</reference>
<gene>
    <name evidence="2" type="ORF">RGQ29_008065</name>
</gene>
<keyword evidence="3" id="KW-1185">Reference proteome</keyword>
<name>A0AAN7DZ71_QUERU</name>
<evidence type="ECO:0008006" key="4">
    <source>
        <dbReference type="Google" id="ProtNLM"/>
    </source>
</evidence>
<protein>
    <recommendedName>
        <fullName evidence="4">Reverse transcriptase zinc-binding domain-containing protein</fullName>
    </recommendedName>
</protein>
<accession>A0AAN7DZ71</accession>
<dbReference type="Proteomes" id="UP001324115">
    <property type="component" value="Unassembled WGS sequence"/>
</dbReference>
<organism evidence="2 3">
    <name type="scientific">Quercus rubra</name>
    <name type="common">Northern red oak</name>
    <name type="synonym">Quercus borealis</name>
    <dbReference type="NCBI Taxonomy" id="3512"/>
    <lineage>
        <taxon>Eukaryota</taxon>
        <taxon>Viridiplantae</taxon>
        <taxon>Streptophyta</taxon>
        <taxon>Embryophyta</taxon>
        <taxon>Tracheophyta</taxon>
        <taxon>Spermatophyta</taxon>
        <taxon>Magnoliopsida</taxon>
        <taxon>eudicotyledons</taxon>
        <taxon>Gunneridae</taxon>
        <taxon>Pentapetalae</taxon>
        <taxon>rosids</taxon>
        <taxon>fabids</taxon>
        <taxon>Fagales</taxon>
        <taxon>Fagaceae</taxon>
        <taxon>Quercus</taxon>
    </lineage>
</organism>
<feature type="transmembrane region" description="Helical" evidence="1">
    <location>
        <begin position="63"/>
        <end position="81"/>
    </location>
</feature>
<keyword evidence="1" id="KW-0812">Transmembrane</keyword>
<dbReference type="EMBL" id="JAXUIC010000012">
    <property type="protein sequence ID" value="KAK4558607.1"/>
    <property type="molecule type" value="Genomic_DNA"/>
</dbReference>
<evidence type="ECO:0000313" key="2">
    <source>
        <dbReference type="EMBL" id="KAK4558607.1"/>
    </source>
</evidence>
<keyword evidence="1" id="KW-1133">Transmembrane helix</keyword>
<keyword evidence="1" id="KW-0472">Membrane</keyword>
<comment type="caution">
    <text evidence="2">The sequence shown here is derived from an EMBL/GenBank/DDBJ whole genome shotgun (WGS) entry which is preliminary data.</text>
</comment>
<sequence>MNISHLCPLCNNEAESIIPMLRDCPLARQVWDSHIPPSILNSFYGSSLVNWLCTNCNSNACSHLGIFWNIIFFFGVWSIWLHRNKVVFKGNNPPKLNSYEVITKAAEFSFLGVNGRKARVKTIIQVGWTLPPVQWVKLNSDGSSMGNLGRAGGALFSF</sequence>